<keyword evidence="1" id="KW-0472">Membrane</keyword>
<gene>
    <name evidence="2" type="ORF">AOB60_25110</name>
</gene>
<feature type="transmembrane region" description="Helical" evidence="1">
    <location>
        <begin position="17"/>
        <end position="37"/>
    </location>
</feature>
<protein>
    <recommendedName>
        <fullName evidence="4">Polyketide cyclase</fullName>
    </recommendedName>
</protein>
<sequence>MDETPKRAPMTRARRQLVGVLVVLFAAMLLYKVLHAGNLEQTALFYVGLPAFIALAVTVGARPKSVTGTALAAVTVGLALAGPLLDEGIICLVMAAPLFYLLAVIIAAPVDLARRRARKGQGGRTHAFATVPLIALLALEGTGAYELPRDGTATVTRTVATSPAQFERTLAAPPRFAAPEPVFLQIPFPRPQHSEGAGLGVGAHREVAFNPHRSLGIGSHPTPRSMRLVVAAHTPGHVRFVVTHDTTLARWLDLRSAEVTWRPTAAGRTEVTWTLHYRRTFDPGWYFGPIQQYGMEQAAAYLSDTFSHPTAPAGTSAR</sequence>
<accession>A0A2N8P961</accession>
<dbReference type="RefSeq" id="WP_146051211.1">
    <property type="nucleotide sequence ID" value="NZ_LJSN01000003.1"/>
</dbReference>
<name>A0A2N8P961_STRNR</name>
<evidence type="ECO:0000313" key="3">
    <source>
        <dbReference type="Proteomes" id="UP000236047"/>
    </source>
</evidence>
<dbReference type="SUPFAM" id="SSF55961">
    <property type="entry name" value="Bet v1-like"/>
    <property type="match status" value="1"/>
</dbReference>
<evidence type="ECO:0000256" key="1">
    <source>
        <dbReference type="SAM" id="Phobius"/>
    </source>
</evidence>
<keyword evidence="3" id="KW-1185">Reference proteome</keyword>
<evidence type="ECO:0000313" key="2">
    <source>
        <dbReference type="EMBL" id="PNE37569.1"/>
    </source>
</evidence>
<dbReference type="EMBL" id="LJSN01000003">
    <property type="protein sequence ID" value="PNE37569.1"/>
    <property type="molecule type" value="Genomic_DNA"/>
</dbReference>
<evidence type="ECO:0008006" key="4">
    <source>
        <dbReference type="Google" id="ProtNLM"/>
    </source>
</evidence>
<feature type="transmembrane region" description="Helical" evidence="1">
    <location>
        <begin position="43"/>
        <end position="61"/>
    </location>
</feature>
<feature type="transmembrane region" description="Helical" evidence="1">
    <location>
        <begin position="91"/>
        <end position="110"/>
    </location>
</feature>
<proteinExistence type="predicted"/>
<comment type="caution">
    <text evidence="2">The sequence shown here is derived from an EMBL/GenBank/DDBJ whole genome shotgun (WGS) entry which is preliminary data.</text>
</comment>
<dbReference type="AlphaFoldDB" id="A0A2N8P961"/>
<dbReference type="Proteomes" id="UP000236047">
    <property type="component" value="Unassembled WGS sequence"/>
</dbReference>
<organism evidence="2 3">
    <name type="scientific">Streptomyces noursei</name>
    <name type="common">Streptomyces albulus</name>
    <dbReference type="NCBI Taxonomy" id="1971"/>
    <lineage>
        <taxon>Bacteria</taxon>
        <taxon>Bacillati</taxon>
        <taxon>Actinomycetota</taxon>
        <taxon>Actinomycetes</taxon>
        <taxon>Kitasatosporales</taxon>
        <taxon>Streptomycetaceae</taxon>
        <taxon>Streptomyces</taxon>
    </lineage>
</organism>
<reference evidence="3" key="1">
    <citation type="submission" date="2015-09" db="EMBL/GenBank/DDBJ databases">
        <authorList>
            <person name="Graham D.E."/>
            <person name="Mahan K.M."/>
            <person name="Klingeman D.M."/>
            <person name="Fida T."/>
            <person name="Giannone R.J."/>
            <person name="Hettich R.L."/>
            <person name="Parry R.J."/>
            <person name="Spain J.C."/>
        </authorList>
    </citation>
    <scope>NUCLEOTIDE SEQUENCE [LARGE SCALE GENOMIC DNA]</scope>
    <source>
        <strain evidence="3">JCM 4701</strain>
    </source>
</reference>
<keyword evidence="1" id="KW-0812">Transmembrane</keyword>
<feature type="transmembrane region" description="Helical" evidence="1">
    <location>
        <begin position="68"/>
        <end position="85"/>
    </location>
</feature>
<keyword evidence="1" id="KW-1133">Transmembrane helix</keyword>